<dbReference type="AlphaFoldDB" id="A0A934MP22"/>
<name>A0A934MP22_9HYPH</name>
<feature type="transmembrane region" description="Helical" evidence="12">
    <location>
        <begin position="83"/>
        <end position="104"/>
    </location>
</feature>
<evidence type="ECO:0000256" key="11">
    <source>
        <dbReference type="ARBA" id="ARBA00035585"/>
    </source>
</evidence>
<feature type="binding site" evidence="12">
    <location>
        <position position="98"/>
    </location>
    <ligand>
        <name>Na(+)</name>
        <dbReference type="ChEBI" id="CHEBI:29101"/>
        <note>structural</note>
    </ligand>
</feature>
<organism evidence="13 14">
    <name type="scientific">Acuticoccus mangrovi</name>
    <dbReference type="NCBI Taxonomy" id="2796142"/>
    <lineage>
        <taxon>Bacteria</taxon>
        <taxon>Pseudomonadati</taxon>
        <taxon>Pseudomonadota</taxon>
        <taxon>Alphaproteobacteria</taxon>
        <taxon>Hyphomicrobiales</taxon>
        <taxon>Amorphaceae</taxon>
        <taxon>Acuticoccus</taxon>
    </lineage>
</organism>
<keyword evidence="5 12" id="KW-1133">Transmembrane helix</keyword>
<keyword evidence="9 12" id="KW-0407">Ion channel</keyword>
<comment type="subcellular location">
    <subcellularLocation>
        <location evidence="1 12">Cell membrane</location>
        <topology evidence="1 12">Multi-pass membrane protein</topology>
    </subcellularLocation>
</comment>
<feature type="binding site" evidence="12">
    <location>
        <position position="95"/>
    </location>
    <ligand>
        <name>Na(+)</name>
        <dbReference type="ChEBI" id="CHEBI:29101"/>
        <note>structural</note>
    </ligand>
</feature>
<comment type="caution">
    <text evidence="13">The sequence shown here is derived from an EMBL/GenBank/DDBJ whole genome shotgun (WGS) entry which is preliminary data.</text>
</comment>
<sequence>MDRPERHQGRRAGPQHHRPRLVSPLAASLLVAAGGAVGALSRFWANVLIAGLAGTSLPFATFTVNVVGSFLIGILTTLFSHNLAVTALAVTGMLGGFTTFSTFSIETVRLIEAGRIVVAIGYIGLSVIVSLAAAALGVALARAI</sequence>
<dbReference type="Proteomes" id="UP000609531">
    <property type="component" value="Unassembled WGS sequence"/>
</dbReference>
<proteinExistence type="inferred from homology"/>
<evidence type="ECO:0000256" key="4">
    <source>
        <dbReference type="ARBA" id="ARBA00022692"/>
    </source>
</evidence>
<gene>
    <name evidence="12 13" type="primary">crcB</name>
    <name evidence="12" type="synonym">fluC</name>
    <name evidence="13" type="ORF">JCR33_23620</name>
</gene>
<evidence type="ECO:0000256" key="5">
    <source>
        <dbReference type="ARBA" id="ARBA00022989"/>
    </source>
</evidence>
<dbReference type="PANTHER" id="PTHR28259">
    <property type="entry name" value="FLUORIDE EXPORT PROTEIN 1-RELATED"/>
    <property type="match status" value="1"/>
</dbReference>
<keyword evidence="12" id="KW-0479">Metal-binding</keyword>
<keyword evidence="8 12" id="KW-0472">Membrane</keyword>
<keyword evidence="3" id="KW-0997">Cell inner membrane</keyword>
<evidence type="ECO:0000256" key="1">
    <source>
        <dbReference type="ARBA" id="ARBA00004651"/>
    </source>
</evidence>
<dbReference type="NCBIfam" id="TIGR00494">
    <property type="entry name" value="crcB"/>
    <property type="match status" value="1"/>
</dbReference>
<dbReference type="HAMAP" id="MF_00454">
    <property type="entry name" value="FluC"/>
    <property type="match status" value="1"/>
</dbReference>
<keyword evidence="7 12" id="KW-0406">Ion transport</keyword>
<dbReference type="Pfam" id="PF02537">
    <property type="entry name" value="CRCB"/>
    <property type="match status" value="1"/>
</dbReference>
<dbReference type="EMBL" id="JAEKJA010000036">
    <property type="protein sequence ID" value="MBJ3778709.1"/>
    <property type="molecule type" value="Genomic_DNA"/>
</dbReference>
<evidence type="ECO:0000256" key="2">
    <source>
        <dbReference type="ARBA" id="ARBA00022475"/>
    </source>
</evidence>
<reference evidence="13" key="1">
    <citation type="submission" date="2020-12" db="EMBL/GenBank/DDBJ databases">
        <title>Bacterial taxonomy.</title>
        <authorList>
            <person name="Pan X."/>
        </authorList>
    </citation>
    <scope>NUCLEOTIDE SEQUENCE</scope>
    <source>
        <strain evidence="13">B2012</strain>
    </source>
</reference>
<evidence type="ECO:0000256" key="8">
    <source>
        <dbReference type="ARBA" id="ARBA00023136"/>
    </source>
</evidence>
<dbReference type="GO" id="GO:0046872">
    <property type="term" value="F:metal ion binding"/>
    <property type="evidence" value="ECO:0007669"/>
    <property type="project" value="UniProtKB-KW"/>
</dbReference>
<feature type="transmembrane region" description="Helical" evidence="12">
    <location>
        <begin position="116"/>
        <end position="141"/>
    </location>
</feature>
<keyword evidence="14" id="KW-1185">Reference proteome</keyword>
<comment type="catalytic activity">
    <reaction evidence="11">
        <text>fluoride(in) = fluoride(out)</text>
        <dbReference type="Rhea" id="RHEA:76159"/>
        <dbReference type="ChEBI" id="CHEBI:17051"/>
    </reaction>
    <physiologicalReaction direction="left-to-right" evidence="11">
        <dbReference type="Rhea" id="RHEA:76160"/>
    </physiologicalReaction>
</comment>
<keyword evidence="12" id="KW-0813">Transport</keyword>
<evidence type="ECO:0000256" key="3">
    <source>
        <dbReference type="ARBA" id="ARBA00022519"/>
    </source>
</evidence>
<feature type="transmembrane region" description="Helical" evidence="12">
    <location>
        <begin position="21"/>
        <end position="45"/>
    </location>
</feature>
<evidence type="ECO:0000256" key="7">
    <source>
        <dbReference type="ARBA" id="ARBA00023065"/>
    </source>
</evidence>
<evidence type="ECO:0000313" key="14">
    <source>
        <dbReference type="Proteomes" id="UP000609531"/>
    </source>
</evidence>
<evidence type="ECO:0000256" key="6">
    <source>
        <dbReference type="ARBA" id="ARBA00023053"/>
    </source>
</evidence>
<keyword evidence="6 12" id="KW-0915">Sodium</keyword>
<protein>
    <recommendedName>
        <fullName evidence="12">Fluoride-specific ion channel FluC</fullName>
    </recommendedName>
</protein>
<evidence type="ECO:0000256" key="10">
    <source>
        <dbReference type="ARBA" id="ARBA00035120"/>
    </source>
</evidence>
<comment type="activity regulation">
    <text evidence="12">Na(+) is not transported, but it plays an essential structural role and its presence is essential for fluoride channel function.</text>
</comment>
<evidence type="ECO:0000313" key="13">
    <source>
        <dbReference type="EMBL" id="MBJ3778709.1"/>
    </source>
</evidence>
<comment type="similarity">
    <text evidence="10 12">Belongs to the fluoride channel Fluc/FEX (TC 1.A.43) family.</text>
</comment>
<dbReference type="GO" id="GO:0005886">
    <property type="term" value="C:plasma membrane"/>
    <property type="evidence" value="ECO:0007669"/>
    <property type="project" value="UniProtKB-SubCell"/>
</dbReference>
<comment type="function">
    <text evidence="12">Fluoride-specific ion channel. Important for reducing fluoride concentration in the cell, thus reducing its toxicity.</text>
</comment>
<dbReference type="GO" id="GO:0062054">
    <property type="term" value="F:fluoride channel activity"/>
    <property type="evidence" value="ECO:0007669"/>
    <property type="project" value="UniProtKB-UniRule"/>
</dbReference>
<evidence type="ECO:0000256" key="12">
    <source>
        <dbReference type="HAMAP-Rule" id="MF_00454"/>
    </source>
</evidence>
<accession>A0A934MP22</accession>
<dbReference type="InterPro" id="IPR003691">
    <property type="entry name" value="FluC"/>
</dbReference>
<keyword evidence="4 12" id="KW-0812">Transmembrane</keyword>
<keyword evidence="2 12" id="KW-1003">Cell membrane</keyword>
<evidence type="ECO:0000256" key="9">
    <source>
        <dbReference type="ARBA" id="ARBA00023303"/>
    </source>
</evidence>
<feature type="transmembrane region" description="Helical" evidence="12">
    <location>
        <begin position="57"/>
        <end position="76"/>
    </location>
</feature>
<dbReference type="PANTHER" id="PTHR28259:SF1">
    <property type="entry name" value="FLUORIDE EXPORT PROTEIN 1-RELATED"/>
    <property type="match status" value="1"/>
</dbReference>
<dbReference type="GO" id="GO:0140114">
    <property type="term" value="P:cellular detoxification of fluoride"/>
    <property type="evidence" value="ECO:0007669"/>
    <property type="project" value="UniProtKB-UniRule"/>
</dbReference>